<dbReference type="OrthoDB" id="10534308at2759"/>
<reference evidence="1" key="1">
    <citation type="submission" date="2021-12" db="EMBL/GenBank/DDBJ databases">
        <authorList>
            <person name="Martin H S."/>
        </authorList>
    </citation>
    <scope>NUCLEOTIDE SEQUENCE</scope>
</reference>
<evidence type="ECO:0000313" key="2">
    <source>
        <dbReference type="Proteomes" id="UP000838878"/>
    </source>
</evidence>
<dbReference type="Proteomes" id="UP000838878">
    <property type="component" value="Chromosome 8"/>
</dbReference>
<proteinExistence type="predicted"/>
<evidence type="ECO:0000313" key="1">
    <source>
        <dbReference type="EMBL" id="CAH0730536.1"/>
    </source>
</evidence>
<sequence length="96" mass="10797">MNFPIIIDADNMIESNKQKCMEWGKIFTKPANPARFAGPENISCNNITDKASTSVDILRRAKDCDYNALVMTLPIFVDAYNSTQSENQNTFEDGKD</sequence>
<feature type="non-terminal residue" evidence="1">
    <location>
        <position position="96"/>
    </location>
</feature>
<organism evidence="1 2">
    <name type="scientific">Brenthis ino</name>
    <name type="common">lesser marbled fritillary</name>
    <dbReference type="NCBI Taxonomy" id="405034"/>
    <lineage>
        <taxon>Eukaryota</taxon>
        <taxon>Metazoa</taxon>
        <taxon>Ecdysozoa</taxon>
        <taxon>Arthropoda</taxon>
        <taxon>Hexapoda</taxon>
        <taxon>Insecta</taxon>
        <taxon>Pterygota</taxon>
        <taxon>Neoptera</taxon>
        <taxon>Endopterygota</taxon>
        <taxon>Lepidoptera</taxon>
        <taxon>Glossata</taxon>
        <taxon>Ditrysia</taxon>
        <taxon>Papilionoidea</taxon>
        <taxon>Nymphalidae</taxon>
        <taxon>Heliconiinae</taxon>
        <taxon>Argynnini</taxon>
        <taxon>Brenthis</taxon>
    </lineage>
</organism>
<gene>
    <name evidence="1" type="ORF">BINO364_LOCUS15510</name>
</gene>
<protein>
    <submittedName>
        <fullName evidence="1">Uncharacterized protein</fullName>
    </submittedName>
</protein>
<accession>A0A8J9V1N9</accession>
<name>A0A8J9V1N9_9NEOP</name>
<dbReference type="AlphaFoldDB" id="A0A8J9V1N9"/>
<dbReference type="EMBL" id="OV170228">
    <property type="protein sequence ID" value="CAH0730536.1"/>
    <property type="molecule type" value="Genomic_DNA"/>
</dbReference>
<keyword evidence="2" id="KW-1185">Reference proteome</keyword>